<evidence type="ECO:0000313" key="2">
    <source>
        <dbReference type="Proteomes" id="UP000029995"/>
    </source>
</evidence>
<accession>A0A0A0CZ47</accession>
<reference evidence="1 2" key="1">
    <citation type="submission" date="2014-01" db="EMBL/GenBank/DDBJ databases">
        <title>Genome sequence determination for a cystic fibrosis isolate, Inquilinus limosus.</title>
        <authorList>
            <person name="Pino M."/>
            <person name="Di Conza J."/>
            <person name="Gutkind G."/>
        </authorList>
    </citation>
    <scope>NUCLEOTIDE SEQUENCE [LARGE SCALE GENOMIC DNA]</scope>
    <source>
        <strain evidence="1 2">MP06</strain>
    </source>
</reference>
<name>A0A0A0CZ47_9PROT</name>
<proteinExistence type="predicted"/>
<organism evidence="1 2">
    <name type="scientific">Inquilinus limosus MP06</name>
    <dbReference type="NCBI Taxonomy" id="1398085"/>
    <lineage>
        <taxon>Bacteria</taxon>
        <taxon>Pseudomonadati</taxon>
        <taxon>Pseudomonadota</taxon>
        <taxon>Alphaproteobacteria</taxon>
        <taxon>Rhodospirillales</taxon>
        <taxon>Rhodospirillaceae</taxon>
        <taxon>Inquilinus</taxon>
    </lineage>
</organism>
<dbReference type="EMBL" id="JANX01000599">
    <property type="protein sequence ID" value="KGM31100.1"/>
    <property type="molecule type" value="Genomic_DNA"/>
</dbReference>
<comment type="caution">
    <text evidence="1">The sequence shown here is derived from an EMBL/GenBank/DDBJ whole genome shotgun (WGS) entry which is preliminary data.</text>
</comment>
<dbReference type="Proteomes" id="UP000029995">
    <property type="component" value="Unassembled WGS sequence"/>
</dbReference>
<sequence>MSDEAHDCDDAGAPVLTRAETLVLWAIRAWVAGHRHGIPVLANLRTAFRNEGAPAAAEAVDDLMGFIANGAGRTIQVNCPRCRQVTEDERLMLDVVALHQQGETLWVPFLARAILTPVATRLCGPIFAAVADALRDGGIALPPVAGQVPPPEAAAHAVPAGTTIH</sequence>
<dbReference type="AlphaFoldDB" id="A0A0A0CZ47"/>
<evidence type="ECO:0000313" key="1">
    <source>
        <dbReference type="EMBL" id="KGM31100.1"/>
    </source>
</evidence>
<dbReference type="RefSeq" id="WP_034846679.1">
    <property type="nucleotide sequence ID" value="NZ_JANX01000599.1"/>
</dbReference>
<gene>
    <name evidence="1" type="ORF">P409_29150</name>
</gene>
<protein>
    <submittedName>
        <fullName evidence="1">Uncharacterized protein</fullName>
    </submittedName>
</protein>
<dbReference type="OrthoDB" id="7365760at2"/>